<keyword evidence="2" id="KW-1185">Reference proteome</keyword>
<name>A0A395SXH5_FUSSP</name>
<comment type="caution">
    <text evidence="1">The sequence shown here is derived from an EMBL/GenBank/DDBJ whole genome shotgun (WGS) entry which is preliminary data.</text>
</comment>
<evidence type="ECO:0000313" key="1">
    <source>
        <dbReference type="EMBL" id="RGP76772.1"/>
    </source>
</evidence>
<accession>A0A395SXH5</accession>
<protein>
    <submittedName>
        <fullName evidence="1">Uncharacterized protein</fullName>
    </submittedName>
</protein>
<reference evidence="1 2" key="1">
    <citation type="journal article" date="2018" name="PLoS Pathog.">
        <title>Evolution of structural diversity of trichothecenes, a family of toxins produced by plant pathogenic and entomopathogenic fungi.</title>
        <authorList>
            <person name="Proctor R.H."/>
            <person name="McCormick S.P."/>
            <person name="Kim H.S."/>
            <person name="Cardoza R.E."/>
            <person name="Stanley A.M."/>
            <person name="Lindo L."/>
            <person name="Kelly A."/>
            <person name="Brown D.W."/>
            <person name="Lee T."/>
            <person name="Vaughan M.M."/>
            <person name="Alexander N.J."/>
            <person name="Busman M."/>
            <person name="Gutierrez S."/>
        </authorList>
    </citation>
    <scope>NUCLEOTIDE SEQUENCE [LARGE SCALE GENOMIC DNA]</scope>
    <source>
        <strain evidence="1 2">NRRL 3299</strain>
    </source>
</reference>
<organism evidence="1 2">
    <name type="scientific">Fusarium sporotrichioides</name>
    <dbReference type="NCBI Taxonomy" id="5514"/>
    <lineage>
        <taxon>Eukaryota</taxon>
        <taxon>Fungi</taxon>
        <taxon>Dikarya</taxon>
        <taxon>Ascomycota</taxon>
        <taxon>Pezizomycotina</taxon>
        <taxon>Sordariomycetes</taxon>
        <taxon>Hypocreomycetidae</taxon>
        <taxon>Hypocreales</taxon>
        <taxon>Nectriaceae</taxon>
        <taxon>Fusarium</taxon>
    </lineage>
</organism>
<gene>
    <name evidence="1" type="ORF">FSPOR_5</name>
</gene>
<dbReference type="Proteomes" id="UP000266152">
    <property type="component" value="Unassembled WGS sequence"/>
</dbReference>
<dbReference type="AlphaFoldDB" id="A0A395SXH5"/>
<proteinExistence type="predicted"/>
<sequence length="304" mass="34448">MEHSRPLNEYLQSLHRSQLPDISDHIQNEVDGGIFEKGRSSAWRGRGEIQQPSRNMQQILNWVKPVPSGSYGLDRNGFPLYVELVFNTSKDMTAIQSAIEMIRRLDIKDKVLHNLVRILATRTTMNQVWIPADLSHPYGWFFSQLGDTTHPHRLKGLLINLMGAQNAIMCKACIRSVTTNISWNLEHYMYPFHACKSLAGVTDGQCGCCVWRGDGNCEWVDLPGYIPTNPQEGTLGYSLKGRNTFDRVDPQGWSLDQMNPQSAPRLAYNWPVPPRPNESAKAFNSRVDKAADKIAERLKKLNLS</sequence>
<dbReference type="EMBL" id="PXOF01000001">
    <property type="protein sequence ID" value="RGP76772.1"/>
    <property type="molecule type" value="Genomic_DNA"/>
</dbReference>
<evidence type="ECO:0000313" key="2">
    <source>
        <dbReference type="Proteomes" id="UP000266152"/>
    </source>
</evidence>